<evidence type="ECO:0000313" key="2">
    <source>
        <dbReference type="Proteomes" id="UP001227268"/>
    </source>
</evidence>
<accession>A0ACC2VJL9</accession>
<reference evidence="1" key="1">
    <citation type="submission" date="2023-04" db="EMBL/GenBank/DDBJ databases">
        <title>Draft Genome sequencing of Naganishia species isolated from polar environments using Oxford Nanopore Technology.</title>
        <authorList>
            <person name="Leo P."/>
            <person name="Venkateswaran K."/>
        </authorList>
    </citation>
    <scope>NUCLEOTIDE SEQUENCE</scope>
    <source>
        <strain evidence="1">MNA-CCFEE 5423</strain>
    </source>
</reference>
<protein>
    <submittedName>
        <fullName evidence="1">Uncharacterized protein</fullName>
    </submittedName>
</protein>
<proteinExistence type="predicted"/>
<name>A0ACC2VJL9_9TREE</name>
<sequence>MPQTQPDAKEDVSSPDIAPSPLAFSFPLMTPRLDTTPSKTSNGKNPAGNNRETSAFPENNSYPVAYPGSTTLSGDMSLEVPLPKMSAMPRTPSAQHKQMRKFARSADKRQSVHMLGSIQHLQKHFMKFGLAAEEGSEAIESDIGSFSSRSLNRTKLANALNNPADGNNAESPATVAQPPFPLETSKLDPGKLQREAFESLQALEETWRIDNKGEQAHDASSYRKQEEDEGIGPPTKILDLLKTTIDAVRAVRAWSLAVPATSLTRYSATRQYDHIRAANTPAKPRIPTISTPSRPAPPNPSSRSVSGTSIRLAGKNADGEAMLGGGEEKDPLSDLRKAALDVLACLRGVEEKFRMSSDDSADNSFEDPPHEEEPQGRSTSVSPKRHQQQEFSPPKGPSERPAMEPSTISTQRIEESEDLWFFSQRAGDCSPSAEWSEEEKKGSWYDRLTSGVAGWSYRPDVRVGSELQEEQEVVERYLVTVVETFFSGMEGTTEVPWRRMTNDEDEKLAKVALGDEVDDDSGLASRTSTEARVKSLPMWSDSQLWESRRIGRLHIFSTAMYIIALADADDSPFSLHFPICAISTERIQEFLKDHLPSNMLDSLQVAGSEDMRIKLLGRLSDGYLLALAFNTVLRCSATGSWGFIPDEDLYDTLDSGGTTTADSSYVEGETSARRQKDWTFRKAGNLRCWGAALKLRYSVPLTFPIQAVELQLVIPVIQTTETGTRSLTASRQPTPSSSRRASEHTYGKTRGGSEEGNGAGIPFDPVRIARRNEGWDGMLEAAVVAWVDKVSLELLSVTK</sequence>
<organism evidence="1 2">
    <name type="scientific">Naganishia friedmannii</name>
    <dbReference type="NCBI Taxonomy" id="89922"/>
    <lineage>
        <taxon>Eukaryota</taxon>
        <taxon>Fungi</taxon>
        <taxon>Dikarya</taxon>
        <taxon>Basidiomycota</taxon>
        <taxon>Agaricomycotina</taxon>
        <taxon>Tremellomycetes</taxon>
        <taxon>Filobasidiales</taxon>
        <taxon>Filobasidiaceae</taxon>
        <taxon>Naganishia</taxon>
    </lineage>
</organism>
<dbReference type="Proteomes" id="UP001227268">
    <property type="component" value="Unassembled WGS sequence"/>
</dbReference>
<dbReference type="EMBL" id="JASBWT010000013">
    <property type="protein sequence ID" value="KAJ9099117.1"/>
    <property type="molecule type" value="Genomic_DNA"/>
</dbReference>
<evidence type="ECO:0000313" key="1">
    <source>
        <dbReference type="EMBL" id="KAJ9099117.1"/>
    </source>
</evidence>
<comment type="caution">
    <text evidence="1">The sequence shown here is derived from an EMBL/GenBank/DDBJ whole genome shotgun (WGS) entry which is preliminary data.</text>
</comment>
<keyword evidence="2" id="KW-1185">Reference proteome</keyword>
<gene>
    <name evidence="1" type="ORF">QFC21_003996</name>
</gene>